<keyword evidence="8" id="KW-1185">Reference proteome</keyword>
<proteinExistence type="inferred from homology"/>
<evidence type="ECO:0000256" key="2">
    <source>
        <dbReference type="ARBA" id="ARBA00023015"/>
    </source>
</evidence>
<dbReference type="EMBL" id="CP139368">
    <property type="protein sequence ID" value="WPR89457.1"/>
    <property type="molecule type" value="Genomic_DNA"/>
</dbReference>
<keyword evidence="5" id="KW-0732">Signal</keyword>
<evidence type="ECO:0000313" key="7">
    <source>
        <dbReference type="EMBL" id="WPR89457.1"/>
    </source>
</evidence>
<dbReference type="InterPro" id="IPR036388">
    <property type="entry name" value="WH-like_DNA-bd_sf"/>
</dbReference>
<feature type="chain" id="PRO_5045702380" evidence="5">
    <location>
        <begin position="23"/>
        <end position="315"/>
    </location>
</feature>
<dbReference type="CDD" id="cd05466">
    <property type="entry name" value="PBP2_LTTR_substrate"/>
    <property type="match status" value="1"/>
</dbReference>
<dbReference type="PRINTS" id="PR00039">
    <property type="entry name" value="HTHLYSR"/>
</dbReference>
<evidence type="ECO:0000256" key="3">
    <source>
        <dbReference type="ARBA" id="ARBA00023125"/>
    </source>
</evidence>
<dbReference type="Gene3D" id="3.40.190.290">
    <property type="match status" value="1"/>
</dbReference>
<feature type="signal peptide" evidence="5">
    <location>
        <begin position="1"/>
        <end position="22"/>
    </location>
</feature>
<reference evidence="7 8" key="1">
    <citation type="submission" date="2023-11" db="EMBL/GenBank/DDBJ databases">
        <title>Genome sequence of Microbacterium rhizosphaerae KACC 19337.</title>
        <authorList>
            <person name="Choi H."/>
            <person name="Kim S."/>
            <person name="Kim Y."/>
            <person name="Kwon S.-W."/>
            <person name="Heo J."/>
        </authorList>
    </citation>
    <scope>NUCLEOTIDE SEQUENCE [LARGE SCALE GENOMIC DNA]</scope>
    <source>
        <strain evidence="7 8">KACC 19337</strain>
    </source>
</reference>
<comment type="similarity">
    <text evidence="1">Belongs to the LysR transcriptional regulatory family.</text>
</comment>
<keyword evidence="2" id="KW-0805">Transcription regulation</keyword>
<dbReference type="Proteomes" id="UP001323798">
    <property type="component" value="Chromosome"/>
</dbReference>
<name>A0ABZ0SJB5_9MICO</name>
<dbReference type="InterPro" id="IPR050950">
    <property type="entry name" value="HTH-type_LysR_regulators"/>
</dbReference>
<dbReference type="SUPFAM" id="SSF46785">
    <property type="entry name" value="Winged helix' DNA-binding domain"/>
    <property type="match status" value="1"/>
</dbReference>
<evidence type="ECO:0000256" key="1">
    <source>
        <dbReference type="ARBA" id="ARBA00009437"/>
    </source>
</evidence>
<protein>
    <submittedName>
        <fullName evidence="7">LysR family transcriptional regulator</fullName>
    </submittedName>
</protein>
<dbReference type="InterPro" id="IPR005119">
    <property type="entry name" value="LysR_subst-bd"/>
</dbReference>
<keyword evidence="4" id="KW-0804">Transcription</keyword>
<accession>A0ABZ0SJB5</accession>
<dbReference type="Pfam" id="PF00126">
    <property type="entry name" value="HTH_1"/>
    <property type="match status" value="1"/>
</dbReference>
<dbReference type="SUPFAM" id="SSF53850">
    <property type="entry name" value="Periplasmic binding protein-like II"/>
    <property type="match status" value="1"/>
</dbReference>
<evidence type="ECO:0000256" key="4">
    <source>
        <dbReference type="ARBA" id="ARBA00023163"/>
    </source>
</evidence>
<dbReference type="PROSITE" id="PS50931">
    <property type="entry name" value="HTH_LYSR"/>
    <property type="match status" value="1"/>
</dbReference>
<dbReference type="PANTHER" id="PTHR30419">
    <property type="entry name" value="HTH-TYPE TRANSCRIPTIONAL REGULATOR YBHD"/>
    <property type="match status" value="1"/>
</dbReference>
<evidence type="ECO:0000259" key="6">
    <source>
        <dbReference type="PROSITE" id="PS50931"/>
    </source>
</evidence>
<dbReference type="RefSeq" id="WP_320942173.1">
    <property type="nucleotide sequence ID" value="NZ_BAABEU010000001.1"/>
</dbReference>
<sequence length="315" mass="33974">MTIVQLKAFLAALKLGSFTAAATDLDITQASVSELIARLERELDARLFTRGGRRLIPTDAALALRDHAEHAVAAIDHGIEAVRANNALEGGTCTFGVLRNAAYYDLSDLVQRFHRRHPKVTVRLVGLNSSLVAESIAQGEIEAGLVVLPIAAKGLKIRPLFRDEVLYATTKRSPSKGPVTIDEVSRAKLVLYDAYAGWKDPTRRQLLERARLRGLPLEPAIEVEHVETALSLVATGAADSIVSRTIAESASFPPGIDTAPFAEPLYDTIALVQREGAELSPATRKLADLAERTLLAKVGEHAGRAAVSQRVDDPQ</sequence>
<keyword evidence="3" id="KW-0238">DNA-binding</keyword>
<evidence type="ECO:0000313" key="8">
    <source>
        <dbReference type="Proteomes" id="UP001323798"/>
    </source>
</evidence>
<feature type="domain" description="HTH lysR-type" evidence="6">
    <location>
        <begin position="1"/>
        <end position="58"/>
    </location>
</feature>
<gene>
    <name evidence="7" type="ORF">SM116_17120</name>
</gene>
<dbReference type="Pfam" id="PF03466">
    <property type="entry name" value="LysR_substrate"/>
    <property type="match status" value="1"/>
</dbReference>
<evidence type="ECO:0000256" key="5">
    <source>
        <dbReference type="SAM" id="SignalP"/>
    </source>
</evidence>
<dbReference type="InterPro" id="IPR036390">
    <property type="entry name" value="WH_DNA-bd_sf"/>
</dbReference>
<dbReference type="InterPro" id="IPR000847">
    <property type="entry name" value="LysR_HTH_N"/>
</dbReference>
<organism evidence="7 8">
    <name type="scientific">Microbacterium rhizosphaerae</name>
    <dbReference type="NCBI Taxonomy" id="1678237"/>
    <lineage>
        <taxon>Bacteria</taxon>
        <taxon>Bacillati</taxon>
        <taxon>Actinomycetota</taxon>
        <taxon>Actinomycetes</taxon>
        <taxon>Micrococcales</taxon>
        <taxon>Microbacteriaceae</taxon>
        <taxon>Microbacterium</taxon>
    </lineage>
</organism>
<dbReference type="Gene3D" id="1.10.10.10">
    <property type="entry name" value="Winged helix-like DNA-binding domain superfamily/Winged helix DNA-binding domain"/>
    <property type="match status" value="1"/>
</dbReference>